<dbReference type="Proteomes" id="UP000326678">
    <property type="component" value="Chromosome Gxm2"/>
</dbReference>
<dbReference type="KEGG" id="nsh:GXM_07946"/>
<sequence>MKLHNFNAQAIKLLKIALKVSTAGGRRQQAGGKAITIPRTHAYHSVLIFASFAIQH</sequence>
<evidence type="ECO:0000313" key="1">
    <source>
        <dbReference type="EMBL" id="QFS50452.1"/>
    </source>
</evidence>
<dbReference type="EMBL" id="CP045227">
    <property type="protein sequence ID" value="QFS50452.1"/>
    <property type="molecule type" value="Genomic_DNA"/>
</dbReference>
<proteinExistence type="predicted"/>
<protein>
    <submittedName>
        <fullName evidence="1">Uncharacterized protein</fullName>
    </submittedName>
</protein>
<keyword evidence="2" id="KW-1185">Reference proteome</keyword>
<evidence type="ECO:0000313" key="2">
    <source>
        <dbReference type="Proteomes" id="UP000326678"/>
    </source>
</evidence>
<reference evidence="1 2" key="1">
    <citation type="submission" date="2019-10" db="EMBL/GenBank/DDBJ databases">
        <title>Genomic and transcriptomic insights into the perfect genentic adaptation of a filamentous nitrogen-fixing cyanobacterium to rice fields.</title>
        <authorList>
            <person name="Chen Z."/>
        </authorList>
    </citation>
    <scope>NUCLEOTIDE SEQUENCE [LARGE SCALE GENOMIC DNA]</scope>
    <source>
        <strain evidence="1">CCNUC1</strain>
    </source>
</reference>
<name>A0A5P8WD20_9NOSO</name>
<dbReference type="AlphaFoldDB" id="A0A5P8WD20"/>
<organism evidence="1 2">
    <name type="scientific">Nostoc sphaeroides CCNUC1</name>
    <dbReference type="NCBI Taxonomy" id="2653204"/>
    <lineage>
        <taxon>Bacteria</taxon>
        <taxon>Bacillati</taxon>
        <taxon>Cyanobacteriota</taxon>
        <taxon>Cyanophyceae</taxon>
        <taxon>Nostocales</taxon>
        <taxon>Nostocaceae</taxon>
        <taxon>Nostoc</taxon>
    </lineage>
</organism>
<gene>
    <name evidence="1" type="ORF">GXM_07946</name>
</gene>
<accession>A0A5P8WD20</accession>